<dbReference type="InterPro" id="IPR027417">
    <property type="entry name" value="P-loop_NTPase"/>
</dbReference>
<reference evidence="3 5" key="3">
    <citation type="submission" date="2018-06" db="EMBL/GenBank/DDBJ databases">
        <authorList>
            <consortium name="Pathogen Informatics"/>
            <person name="Doyle S."/>
        </authorList>
    </citation>
    <scope>NUCLEOTIDE SEQUENCE [LARGE SCALE GENOMIC DNA]</scope>
    <source>
        <strain evidence="3 5">NCTC11327</strain>
    </source>
</reference>
<sequence>MLRVVEKDALASVIENSDNDIVVLFGSPLSYDSSTGDGVPNVNGVMELVESVLKEKKLLDKFNDLHGHSRDGERYQQAFTFLADYTSPNTVNGIIRRAVLKAFNRDTSSIDLNDTNQLLGLQEELDSWCIPEATSALARLLVSNPRFYNTVLTPNFDPLLAVALSKLDFKPSQTVLHGDSSLEQYRPTGHHIVHLHGHWVVTDTLHTPAQLTIDRPKLKNSLAHLLRNKTLLVIGYSGWNDVFTQVLCELMNDTSANIDIVWAFFESDSELITSKYSALIDAMHPAIQRNRFRAYGGIDCHAFLKELSETVPQNDIEIKEGDNVEGKQDSQKEEQILEQVSVELPIWRMPFQQAHLHIRGVEKERLAELLESNHVVNVCADWGLGKEEFIQSFVYDINSPYHGVPTFYLDLEGVKDKKELLTRVESIYGFGLQTLVSSLPNSRSILCIDNVDSLVNGAKGYADVLEPIASLFRDYSPSTKLLVCSKQPIVTLCCLTVPRLEEYDIRSYVKHHEKRVDTSNERVMEPLVKLSHGVPSLLDKYIDELKLFSIDSVYESHYTPESYKQDTDNRFPPELVTRIENLKNSDDPHGKLSLELLTVLSILEYGDCFTNLKKASERSVFKSSHVKELNGLELIETLPIDSGYFSKGGINGEDKIITLPILVRQYVYAQLTTIEVYEVVKRLADIHLGNQWRVGRLKLCTFAKQLLKKSSKTVGSTRVILMHLLRCAVELDVERDINAAVRICKSYCHLLSKYKKHQEVISFCEELHAIAKESDKVGSFAHFNYWEGKSLRLVDLDERAGEKLQLALEEDDELNRAQRVSLYLNLAWYYQNEGDSDNANLMVDKVLDLEPKHRNARLIKIELSGVDDISGLKELELNARNNNSITSANNTALKLADLEVSNQAKLGWLNRVIRSVGDEYNQYRAVVRKGRLLIDQDEGELLTKEELRIVMACYIYGFSQRVQGLFNSAHRILWHSFYQNRDFVPMLNLYRQSSLYWRIYDDYKSEQMYSERIADLMARFLPDDIDINQHQYVVIRVRQVTKV</sequence>
<evidence type="ECO:0000313" key="2">
    <source>
        <dbReference type="EMBL" id="AMF94029.1"/>
    </source>
</evidence>
<dbReference type="Proteomes" id="UP000057088">
    <property type="component" value="Chromosome 2"/>
</dbReference>
<reference evidence="4" key="1">
    <citation type="submission" date="2015-12" db="EMBL/GenBank/DDBJ databases">
        <title>FDA dAtabase for Regulatory Grade micrObial Sequences (FDA-ARGOS): Supporting development and validation of Infectious Disease Dx tests.</title>
        <authorList>
            <person name="Hoffmann M."/>
            <person name="Allard M."/>
            <person name="Evans P."/>
            <person name="Brown E."/>
            <person name="Tallon L.J."/>
            <person name="Sadzewicz L."/>
            <person name="Sengamalay N."/>
            <person name="Ott S."/>
            <person name="Godinez A."/>
            <person name="Nagaraj S."/>
            <person name="Vyas G."/>
            <person name="Aluvathingal J."/>
            <person name="Nadendla S."/>
            <person name="Geyer C."/>
            <person name="Sichtig H."/>
        </authorList>
    </citation>
    <scope>NUCLEOTIDE SEQUENCE [LARGE SCALE GENOMIC DNA]</scope>
    <source>
        <strain evidence="4">ATCC 33809</strain>
    </source>
</reference>
<proteinExistence type="predicted"/>
<gene>
    <name evidence="2" type="ORF">AL536_11035</name>
    <name evidence="3" type="ORF">NCTC11327_00941</name>
</gene>
<dbReference type="Pfam" id="PF13289">
    <property type="entry name" value="SIR2_2"/>
    <property type="match status" value="1"/>
</dbReference>
<evidence type="ECO:0000313" key="4">
    <source>
        <dbReference type="Proteomes" id="UP000057088"/>
    </source>
</evidence>
<evidence type="ECO:0000313" key="3">
    <source>
        <dbReference type="EMBL" id="SUP22140.1"/>
    </source>
</evidence>
<name>A0AAX2LQ03_VIBFL</name>
<dbReference type="EMBL" id="CP014035">
    <property type="protein sequence ID" value="AMF94029.1"/>
    <property type="molecule type" value="Genomic_DNA"/>
</dbReference>
<dbReference type="AlphaFoldDB" id="A0AAX2LQ03"/>
<dbReference type="InterPro" id="IPR011990">
    <property type="entry name" value="TPR-like_helical_dom_sf"/>
</dbReference>
<accession>A0AAX2LQ03</accession>
<dbReference type="PROSITE" id="PS50005">
    <property type="entry name" value="TPR"/>
    <property type="match status" value="1"/>
</dbReference>
<keyword evidence="4" id="KW-1185">Reference proteome</keyword>
<dbReference type="SUPFAM" id="SSF48452">
    <property type="entry name" value="TPR-like"/>
    <property type="match status" value="1"/>
</dbReference>
<organism evidence="3 5">
    <name type="scientific">Vibrio fluvialis</name>
    <dbReference type="NCBI Taxonomy" id="676"/>
    <lineage>
        <taxon>Bacteria</taxon>
        <taxon>Pseudomonadati</taxon>
        <taxon>Pseudomonadota</taxon>
        <taxon>Gammaproteobacteria</taxon>
        <taxon>Vibrionales</taxon>
        <taxon>Vibrionaceae</taxon>
        <taxon>Vibrio</taxon>
    </lineage>
</organism>
<dbReference type="Gene3D" id="1.25.40.10">
    <property type="entry name" value="Tetratricopeptide repeat domain"/>
    <property type="match status" value="1"/>
</dbReference>
<dbReference type="GeneID" id="29386701"/>
<reference evidence="2" key="2">
    <citation type="submission" date="2018-01" db="EMBL/GenBank/DDBJ databases">
        <title>FDA dAtabase for Regulatory Grade micrObial Sequences (FDA-ARGOS): Supporting development and validation of Infectious Disease Dx tests.</title>
        <authorList>
            <person name="Hoffmann M."/>
            <person name="Allard M."/>
            <person name="Evans P."/>
            <person name="Brown E."/>
            <person name="Tallon L."/>
            <person name="Sadzewicz L."/>
            <person name="Sengamalay N."/>
            <person name="Ott S."/>
            <person name="Godinez A."/>
            <person name="Nagaraj S."/>
            <person name="Vyas G."/>
            <person name="Aluvathingal J."/>
            <person name="Nadendla S."/>
            <person name="Geyer C."/>
            <person name="Sichtig H."/>
        </authorList>
    </citation>
    <scope>NUCLEOTIDE SEQUENCE</scope>
    <source>
        <strain evidence="2">ATCC 33809</strain>
    </source>
</reference>
<feature type="repeat" description="TPR" evidence="1">
    <location>
        <begin position="820"/>
        <end position="853"/>
    </location>
</feature>
<keyword evidence="1" id="KW-0802">TPR repeat</keyword>
<dbReference type="EMBL" id="UHIP01000001">
    <property type="protein sequence ID" value="SUP22140.1"/>
    <property type="molecule type" value="Genomic_DNA"/>
</dbReference>
<protein>
    <submittedName>
        <fullName evidence="2">SIR2 family protein</fullName>
    </submittedName>
</protein>
<dbReference type="SUPFAM" id="SSF52540">
    <property type="entry name" value="P-loop containing nucleoside triphosphate hydrolases"/>
    <property type="match status" value="1"/>
</dbReference>
<dbReference type="RefSeq" id="WP_061056311.1">
    <property type="nucleotide sequence ID" value="NZ_CABLBX010000006.1"/>
</dbReference>
<dbReference type="InterPro" id="IPR019734">
    <property type="entry name" value="TPR_rpt"/>
</dbReference>
<evidence type="ECO:0000313" key="5">
    <source>
        <dbReference type="Proteomes" id="UP000254626"/>
    </source>
</evidence>
<dbReference type="Proteomes" id="UP000254626">
    <property type="component" value="Unassembled WGS sequence"/>
</dbReference>
<evidence type="ECO:0000256" key="1">
    <source>
        <dbReference type="PROSITE-ProRule" id="PRU00339"/>
    </source>
</evidence>
<dbReference type="KEGG" id="vfl:AL536_11035"/>